<dbReference type="PANTHER" id="PTHR42713:SF3">
    <property type="entry name" value="TRANSCRIPTIONAL REGULATORY PROTEIN HPTR"/>
    <property type="match status" value="1"/>
</dbReference>
<accession>A0A841T6Z6</accession>
<dbReference type="Gene3D" id="3.40.50.2300">
    <property type="match status" value="1"/>
</dbReference>
<dbReference type="InterPro" id="IPR009057">
    <property type="entry name" value="Homeodomain-like_sf"/>
</dbReference>
<proteinExistence type="predicted"/>
<feature type="region of interest" description="Disordered" evidence="9">
    <location>
        <begin position="503"/>
        <end position="526"/>
    </location>
</feature>
<dbReference type="SMART" id="SM00342">
    <property type="entry name" value="HTH_ARAC"/>
    <property type="match status" value="1"/>
</dbReference>
<dbReference type="SUPFAM" id="SSF46689">
    <property type="entry name" value="Homeodomain-like"/>
    <property type="match status" value="2"/>
</dbReference>
<dbReference type="AlphaFoldDB" id="A0A841T6Z6"/>
<evidence type="ECO:0000256" key="9">
    <source>
        <dbReference type="SAM" id="MobiDB-lite"/>
    </source>
</evidence>
<dbReference type="RefSeq" id="WP_185177945.1">
    <property type="nucleotide sequence ID" value="NZ_CBCSEP010000016.1"/>
</dbReference>
<keyword evidence="13" id="KW-1185">Reference proteome</keyword>
<dbReference type="GO" id="GO:0043565">
    <property type="term" value="F:sequence-specific DNA binding"/>
    <property type="evidence" value="ECO:0007669"/>
    <property type="project" value="InterPro"/>
</dbReference>
<dbReference type="InterPro" id="IPR018060">
    <property type="entry name" value="HTH_AraC"/>
</dbReference>
<dbReference type="CDD" id="cd17536">
    <property type="entry name" value="REC_YesN-like"/>
    <property type="match status" value="1"/>
</dbReference>
<evidence type="ECO:0000259" key="11">
    <source>
        <dbReference type="PROSITE" id="PS50110"/>
    </source>
</evidence>
<dbReference type="InterPro" id="IPR051552">
    <property type="entry name" value="HptR"/>
</dbReference>
<keyword evidence="3 8" id="KW-0597">Phosphoprotein</keyword>
<name>A0A841T6Z6_9BACL</name>
<keyword evidence="5" id="KW-0805">Transcription regulation</keyword>
<evidence type="ECO:0000313" key="13">
    <source>
        <dbReference type="Proteomes" id="UP000574133"/>
    </source>
</evidence>
<feature type="domain" description="HTH araC/xylS-type" evidence="10">
    <location>
        <begin position="411"/>
        <end position="509"/>
    </location>
</feature>
<evidence type="ECO:0000313" key="12">
    <source>
        <dbReference type="EMBL" id="MBB6676662.1"/>
    </source>
</evidence>
<keyword evidence="6" id="KW-0238">DNA-binding</keyword>
<feature type="modified residue" description="4-aspartylphosphate" evidence="8">
    <location>
        <position position="55"/>
    </location>
</feature>
<dbReference type="Proteomes" id="UP000574133">
    <property type="component" value="Unassembled WGS sequence"/>
</dbReference>
<dbReference type="SUPFAM" id="SSF52172">
    <property type="entry name" value="CheY-like"/>
    <property type="match status" value="1"/>
</dbReference>
<dbReference type="EMBL" id="JACJVN010000019">
    <property type="protein sequence ID" value="MBB6676662.1"/>
    <property type="molecule type" value="Genomic_DNA"/>
</dbReference>
<dbReference type="SMART" id="SM00448">
    <property type="entry name" value="REC"/>
    <property type="match status" value="1"/>
</dbReference>
<feature type="domain" description="Response regulatory" evidence="11">
    <location>
        <begin position="3"/>
        <end position="121"/>
    </location>
</feature>
<dbReference type="GO" id="GO:0000160">
    <property type="term" value="P:phosphorelay signal transduction system"/>
    <property type="evidence" value="ECO:0007669"/>
    <property type="project" value="UniProtKB-KW"/>
</dbReference>
<dbReference type="InterPro" id="IPR001789">
    <property type="entry name" value="Sig_transdc_resp-reg_receiver"/>
</dbReference>
<evidence type="ECO:0000256" key="2">
    <source>
        <dbReference type="ARBA" id="ARBA00022490"/>
    </source>
</evidence>
<evidence type="ECO:0000256" key="8">
    <source>
        <dbReference type="PROSITE-ProRule" id="PRU00169"/>
    </source>
</evidence>
<evidence type="ECO:0000256" key="6">
    <source>
        <dbReference type="ARBA" id="ARBA00023125"/>
    </source>
</evidence>
<gene>
    <name evidence="12" type="ORF">H4Q31_04890</name>
</gene>
<dbReference type="PROSITE" id="PS01124">
    <property type="entry name" value="HTH_ARAC_FAMILY_2"/>
    <property type="match status" value="1"/>
</dbReference>
<comment type="caution">
    <text evidence="12">The sequence shown here is derived from an EMBL/GenBank/DDBJ whole genome shotgun (WGS) entry which is preliminary data.</text>
</comment>
<reference evidence="12 13" key="1">
    <citation type="submission" date="2020-08" db="EMBL/GenBank/DDBJ databases">
        <title>Cohnella phylogeny.</title>
        <authorList>
            <person name="Dunlap C."/>
        </authorList>
    </citation>
    <scope>NUCLEOTIDE SEQUENCE [LARGE SCALE GENOMIC DNA]</scope>
    <source>
        <strain evidence="12 13">DSM 103658</strain>
    </source>
</reference>
<dbReference type="Pfam" id="PF00072">
    <property type="entry name" value="Response_reg"/>
    <property type="match status" value="1"/>
</dbReference>
<dbReference type="Pfam" id="PF12833">
    <property type="entry name" value="HTH_18"/>
    <property type="match status" value="1"/>
</dbReference>
<dbReference type="Gene3D" id="1.10.10.60">
    <property type="entry name" value="Homeodomain-like"/>
    <property type="match status" value="2"/>
</dbReference>
<feature type="compositionally biased region" description="Low complexity" evidence="9">
    <location>
        <begin position="516"/>
        <end position="526"/>
    </location>
</feature>
<dbReference type="InterPro" id="IPR011006">
    <property type="entry name" value="CheY-like_superfamily"/>
</dbReference>
<comment type="subcellular location">
    <subcellularLocation>
        <location evidence="1">Cytoplasm</location>
    </subcellularLocation>
</comment>
<keyword evidence="4" id="KW-0902">Two-component regulatory system</keyword>
<evidence type="ECO:0000256" key="3">
    <source>
        <dbReference type="ARBA" id="ARBA00022553"/>
    </source>
</evidence>
<organism evidence="12 13">
    <name type="scientific">Cohnella lubricantis</name>
    <dbReference type="NCBI Taxonomy" id="2163172"/>
    <lineage>
        <taxon>Bacteria</taxon>
        <taxon>Bacillati</taxon>
        <taxon>Bacillota</taxon>
        <taxon>Bacilli</taxon>
        <taxon>Bacillales</taxon>
        <taxon>Paenibacillaceae</taxon>
        <taxon>Cohnella</taxon>
    </lineage>
</organism>
<sequence>MYKVLLADDEPFALEGLELLVDWEKRGFRVAQVCRNGEEAIEHIRQDPPDLVVTDIRMPVLDGLELIEETRRLGNRSTLFVIASGYNDFDYARQAMCLGVKHYLTKPIIGDEVDEVLERLQKELHERERRQLIRDAADRYAVRQALSVLLFGSEEDERQDALRTLGRLSGQASYWTYMHVETDDEGSRAAREAALRIADGHGCCYLMEGSRGAFGLVVGLAQSTDEGMRAFAKRLLEAMRSNTAGRIEIAVGCGVGCLGDLSKSYSCAAEAERFLFYSGDAIVHYEDIQDKTLSLDVGALKDADAIVEAMEIGGPDDLAAAIRQAFRRFEERMTLPELIGIFATQAALRCASVYKYLGGDPDELLKRSSFFAVSEPGRHLQETAEALISFCLNCQSAVFELQGRQTGGTLAKVAEYLRHHYKESLTIKEIAERFYLHPVYLGQSFSRRYGRSILDYLHDRRIEEAKRLLRETEDASWAIAEALGYKGYQHFLKQFERRLGMKPSEYRQQASERRSSPSAAQPSEEP</sequence>
<keyword evidence="7" id="KW-0804">Transcription</keyword>
<evidence type="ECO:0000256" key="4">
    <source>
        <dbReference type="ARBA" id="ARBA00023012"/>
    </source>
</evidence>
<dbReference type="GO" id="GO:0003700">
    <property type="term" value="F:DNA-binding transcription factor activity"/>
    <property type="evidence" value="ECO:0007669"/>
    <property type="project" value="InterPro"/>
</dbReference>
<protein>
    <submittedName>
        <fullName evidence="12">Response regulator</fullName>
    </submittedName>
</protein>
<dbReference type="PROSITE" id="PS50110">
    <property type="entry name" value="RESPONSE_REGULATORY"/>
    <property type="match status" value="1"/>
</dbReference>
<dbReference type="PANTHER" id="PTHR42713">
    <property type="entry name" value="HISTIDINE KINASE-RELATED"/>
    <property type="match status" value="1"/>
</dbReference>
<evidence type="ECO:0000256" key="7">
    <source>
        <dbReference type="ARBA" id="ARBA00023163"/>
    </source>
</evidence>
<evidence type="ECO:0000259" key="10">
    <source>
        <dbReference type="PROSITE" id="PS01124"/>
    </source>
</evidence>
<evidence type="ECO:0000256" key="5">
    <source>
        <dbReference type="ARBA" id="ARBA00023015"/>
    </source>
</evidence>
<evidence type="ECO:0000256" key="1">
    <source>
        <dbReference type="ARBA" id="ARBA00004496"/>
    </source>
</evidence>
<keyword evidence="2" id="KW-0963">Cytoplasm</keyword>
<dbReference type="GO" id="GO:0005737">
    <property type="term" value="C:cytoplasm"/>
    <property type="evidence" value="ECO:0007669"/>
    <property type="project" value="UniProtKB-SubCell"/>
</dbReference>